<comment type="caution">
    <text evidence="2">The sequence shown here is derived from an EMBL/GenBank/DDBJ whole genome shotgun (WGS) entry which is preliminary data.</text>
</comment>
<dbReference type="VEuPathDB" id="FungiDB:ASPFODRAFT_121911"/>
<reference evidence="2 3" key="1">
    <citation type="journal article" date="2016" name="DNA Res.">
        <title>Genome sequence of Aspergillus luchuensis NBRC 4314.</title>
        <authorList>
            <person name="Yamada O."/>
            <person name="Machida M."/>
            <person name="Hosoyama A."/>
            <person name="Goto M."/>
            <person name="Takahashi T."/>
            <person name="Futagami T."/>
            <person name="Yamagata Y."/>
            <person name="Takeuchi M."/>
            <person name="Kobayashi T."/>
            <person name="Koike H."/>
            <person name="Abe K."/>
            <person name="Asai K."/>
            <person name="Arita M."/>
            <person name="Fujita N."/>
            <person name="Fukuda K."/>
            <person name="Higa K."/>
            <person name="Horikawa H."/>
            <person name="Ishikawa T."/>
            <person name="Jinno K."/>
            <person name="Kato Y."/>
            <person name="Kirimura K."/>
            <person name="Mizutani O."/>
            <person name="Nakasone K."/>
            <person name="Sano M."/>
            <person name="Shiraishi Y."/>
            <person name="Tsukahara M."/>
            <person name="Gomi K."/>
        </authorList>
    </citation>
    <scope>NUCLEOTIDE SEQUENCE [LARGE SCALE GENOMIC DNA]</scope>
    <source>
        <strain evidence="2 3">RIB 2604</strain>
    </source>
</reference>
<organism evidence="2 3">
    <name type="scientific">Aspergillus kawachii</name>
    <name type="common">White koji mold</name>
    <name type="synonym">Aspergillus awamori var. kawachi</name>
    <dbReference type="NCBI Taxonomy" id="1069201"/>
    <lineage>
        <taxon>Eukaryota</taxon>
        <taxon>Fungi</taxon>
        <taxon>Dikarya</taxon>
        <taxon>Ascomycota</taxon>
        <taxon>Pezizomycotina</taxon>
        <taxon>Eurotiomycetes</taxon>
        <taxon>Eurotiomycetidae</taxon>
        <taxon>Eurotiales</taxon>
        <taxon>Aspergillaceae</taxon>
        <taxon>Aspergillus</taxon>
        <taxon>Aspergillus subgen. Circumdati</taxon>
    </lineage>
</organism>
<evidence type="ECO:0000256" key="1">
    <source>
        <dbReference type="SAM" id="MobiDB-lite"/>
    </source>
</evidence>
<dbReference type="AlphaFoldDB" id="A0A146FLX2"/>
<sequence length="60" mass="7011">MQQRVNGRLPPRPHLSQVKSRSRLTGMRQYDDDYSGWSTHETHTAAAPDNDYFSDDMDDR</sequence>
<protein>
    <submittedName>
        <fullName evidence="2">Haloacid dehalogenase-like hydrolase</fullName>
    </submittedName>
</protein>
<proteinExistence type="predicted"/>
<dbReference type="GO" id="GO:0016787">
    <property type="term" value="F:hydrolase activity"/>
    <property type="evidence" value="ECO:0007669"/>
    <property type="project" value="UniProtKB-KW"/>
</dbReference>
<dbReference type="Proteomes" id="UP000075230">
    <property type="component" value="Unassembled WGS sequence"/>
</dbReference>
<keyword evidence="2" id="KW-0378">Hydrolase</keyword>
<evidence type="ECO:0000313" key="3">
    <source>
        <dbReference type="Proteomes" id="UP000075230"/>
    </source>
</evidence>
<name>A0A146FLX2_ASPKA</name>
<dbReference type="EMBL" id="BCWF01000021">
    <property type="protein sequence ID" value="GAT26657.1"/>
    <property type="molecule type" value="Genomic_DNA"/>
</dbReference>
<feature type="region of interest" description="Disordered" evidence="1">
    <location>
        <begin position="1"/>
        <end position="60"/>
    </location>
</feature>
<accession>A0A146FLX2</accession>
<reference evidence="3" key="2">
    <citation type="submission" date="2016-02" db="EMBL/GenBank/DDBJ databases">
        <title>Genome sequencing of Aspergillus luchuensis NBRC 4314.</title>
        <authorList>
            <person name="Yamada O."/>
        </authorList>
    </citation>
    <scope>NUCLEOTIDE SEQUENCE [LARGE SCALE GENOMIC DNA]</scope>
    <source>
        <strain evidence="3">RIB 2604</strain>
    </source>
</reference>
<evidence type="ECO:0000313" key="2">
    <source>
        <dbReference type="EMBL" id="GAT26657.1"/>
    </source>
</evidence>
<gene>
    <name evidence="2" type="ORF">RIB2604_02103390</name>
</gene>